<name>A0ABM1SQ12_LIMPO</name>
<keyword evidence="5" id="KW-1185">Reference proteome</keyword>
<dbReference type="Proteomes" id="UP000694941">
    <property type="component" value="Unplaced"/>
</dbReference>
<dbReference type="SUPFAM" id="SSF50249">
    <property type="entry name" value="Nucleic acid-binding proteins"/>
    <property type="match status" value="1"/>
</dbReference>
<sequence length="212" mass="23688">MALYQSMFGCLKSFFRCVGRTTSSKISGVFPSSSSLTIPSAVTLSSYRFYQPCFLFNSGICTSDFFWKSAPGFSFKSSLFLTPLLAPPRQSQPSAGTVRMRTTLLRLHKNGPHIKKRKKKRPLDGRPQMKGVVLKTLIKKPKKPNSANRKCVLLRLSNGREAVAYVPGEGHNLQEHNIVLVRCGRCRDVPGVKLKVIRGKYDCAHVVKRSQV</sequence>
<dbReference type="InterPro" id="IPR005679">
    <property type="entry name" value="Ribosomal_uS12_bac"/>
</dbReference>
<keyword evidence="3" id="KW-0687">Ribonucleoprotein</keyword>
<dbReference type="PRINTS" id="PR01034">
    <property type="entry name" value="RIBOSOMALS12"/>
</dbReference>
<dbReference type="Gene3D" id="2.40.50.140">
    <property type="entry name" value="Nucleic acid-binding proteins"/>
    <property type="match status" value="1"/>
</dbReference>
<evidence type="ECO:0000256" key="4">
    <source>
        <dbReference type="ARBA" id="ARBA00035248"/>
    </source>
</evidence>
<comment type="similarity">
    <text evidence="1">Belongs to the universal ribosomal protein uS12 family.</text>
</comment>
<evidence type="ECO:0000256" key="1">
    <source>
        <dbReference type="ARBA" id="ARBA00005657"/>
    </source>
</evidence>
<organism evidence="5 7">
    <name type="scientific">Limulus polyphemus</name>
    <name type="common">Atlantic horseshoe crab</name>
    <dbReference type="NCBI Taxonomy" id="6850"/>
    <lineage>
        <taxon>Eukaryota</taxon>
        <taxon>Metazoa</taxon>
        <taxon>Ecdysozoa</taxon>
        <taxon>Arthropoda</taxon>
        <taxon>Chelicerata</taxon>
        <taxon>Merostomata</taxon>
        <taxon>Xiphosura</taxon>
        <taxon>Limulidae</taxon>
        <taxon>Limulus</taxon>
    </lineage>
</organism>
<dbReference type="RefSeq" id="XP_013778089.1">
    <property type="nucleotide sequence ID" value="XM_013922635.2"/>
</dbReference>
<dbReference type="RefSeq" id="XP_022245718.1">
    <property type="nucleotide sequence ID" value="XM_022390010.1"/>
</dbReference>
<dbReference type="NCBIfam" id="TIGR00981">
    <property type="entry name" value="rpsL_bact"/>
    <property type="match status" value="1"/>
</dbReference>
<dbReference type="PROSITE" id="PS00055">
    <property type="entry name" value="RIBOSOMAL_S12"/>
    <property type="match status" value="1"/>
</dbReference>
<accession>A0ABM1SQ12</accession>
<dbReference type="InterPro" id="IPR006032">
    <property type="entry name" value="Ribosomal_uS12"/>
</dbReference>
<reference evidence="6 7" key="1">
    <citation type="submission" date="2025-05" db="UniProtKB">
        <authorList>
            <consortium name="RefSeq"/>
        </authorList>
    </citation>
    <scope>IDENTIFICATION</scope>
    <source>
        <tissue evidence="6 7">Muscle</tissue>
    </source>
</reference>
<dbReference type="InterPro" id="IPR012340">
    <property type="entry name" value="NA-bd_OB-fold"/>
</dbReference>
<dbReference type="PANTHER" id="PTHR11652">
    <property type="entry name" value="30S RIBOSOMAL PROTEIN S12 FAMILY MEMBER"/>
    <property type="match status" value="1"/>
</dbReference>
<dbReference type="Pfam" id="PF00164">
    <property type="entry name" value="Ribosom_S12_S23"/>
    <property type="match status" value="1"/>
</dbReference>
<evidence type="ECO:0000313" key="6">
    <source>
        <dbReference type="RefSeq" id="XP_013778089.1"/>
    </source>
</evidence>
<evidence type="ECO:0000313" key="7">
    <source>
        <dbReference type="RefSeq" id="XP_022245718.1"/>
    </source>
</evidence>
<evidence type="ECO:0000313" key="5">
    <source>
        <dbReference type="Proteomes" id="UP000694941"/>
    </source>
</evidence>
<keyword evidence="2" id="KW-0689">Ribosomal protein</keyword>
<protein>
    <recommendedName>
        <fullName evidence="4">Small ribosomal subunit protein uS12m</fullName>
    </recommendedName>
</protein>
<evidence type="ECO:0000256" key="3">
    <source>
        <dbReference type="ARBA" id="ARBA00023274"/>
    </source>
</evidence>
<evidence type="ECO:0000256" key="2">
    <source>
        <dbReference type="ARBA" id="ARBA00022980"/>
    </source>
</evidence>
<proteinExistence type="inferred from homology"/>
<dbReference type="CDD" id="cd03368">
    <property type="entry name" value="Ribosomal_S12"/>
    <property type="match status" value="1"/>
</dbReference>
<dbReference type="GeneID" id="106462691"/>
<gene>
    <name evidence="6 7" type="primary">LOC106462691</name>
</gene>